<feature type="zinc finger region" description="UBR-type" evidence="17">
    <location>
        <begin position="2251"/>
        <end position="2319"/>
    </location>
</feature>
<keyword evidence="13" id="KW-0862">Zinc</keyword>
<evidence type="ECO:0000256" key="6">
    <source>
        <dbReference type="ARBA" id="ARBA00022541"/>
    </source>
</evidence>
<dbReference type="Proteomes" id="UP000054776">
    <property type="component" value="Unassembled WGS sequence"/>
</dbReference>
<dbReference type="GO" id="GO:0031672">
    <property type="term" value="C:A band"/>
    <property type="evidence" value="ECO:0007669"/>
    <property type="project" value="UniProtKB-SubCell"/>
</dbReference>
<dbReference type="InterPro" id="IPR011989">
    <property type="entry name" value="ARM-like"/>
</dbReference>
<dbReference type="PANTHER" id="PTHR46276:SF1">
    <property type="entry name" value="E3 UBIQUITIN-PROTEIN LIGASE UBR5"/>
    <property type="match status" value="1"/>
</dbReference>
<dbReference type="Gene3D" id="3.30.2160.10">
    <property type="entry name" value="Hect, E3 ligase catalytic domain"/>
    <property type="match status" value="1"/>
</dbReference>
<feature type="compositionally biased region" description="Basic and acidic residues" evidence="18">
    <location>
        <begin position="1440"/>
        <end position="1456"/>
    </location>
</feature>
<feature type="repeat" description="TPR" evidence="16">
    <location>
        <begin position="10"/>
        <end position="43"/>
    </location>
</feature>
<keyword evidence="8" id="KW-0677">Repeat</keyword>
<feature type="region of interest" description="Disordered" evidence="18">
    <location>
        <begin position="3095"/>
        <end position="3123"/>
    </location>
</feature>
<dbReference type="SUPFAM" id="SSF48452">
    <property type="entry name" value="TPR-like"/>
    <property type="match status" value="1"/>
</dbReference>
<feature type="region of interest" description="Disordered" evidence="18">
    <location>
        <begin position="3295"/>
        <end position="3333"/>
    </location>
</feature>
<dbReference type="Pfam" id="PF00658">
    <property type="entry name" value="MLLE"/>
    <property type="match status" value="1"/>
</dbReference>
<dbReference type="SMART" id="SM00517">
    <property type="entry name" value="PolyA"/>
    <property type="match status" value="1"/>
</dbReference>
<dbReference type="SMART" id="SM00185">
    <property type="entry name" value="ARM"/>
    <property type="match status" value="4"/>
</dbReference>
<dbReference type="STRING" id="6334.A0A0V1BCM0"/>
<feature type="compositionally biased region" description="Acidic residues" evidence="18">
    <location>
        <begin position="2624"/>
        <end position="2639"/>
    </location>
</feature>
<dbReference type="InterPro" id="IPR009091">
    <property type="entry name" value="RCC1/BLIP-II"/>
</dbReference>
<evidence type="ECO:0000256" key="8">
    <source>
        <dbReference type="ARBA" id="ARBA00022737"/>
    </source>
</evidence>
<dbReference type="Gene3D" id="3.90.1750.10">
    <property type="entry name" value="Hect, E3 ligase catalytic domains"/>
    <property type="match status" value="2"/>
</dbReference>
<dbReference type="GO" id="GO:0000209">
    <property type="term" value="P:protein polyubiquitination"/>
    <property type="evidence" value="ECO:0007669"/>
    <property type="project" value="TreeGrafter"/>
</dbReference>
<dbReference type="GO" id="GO:0090263">
    <property type="term" value="P:positive regulation of canonical Wnt signaling pathway"/>
    <property type="evidence" value="ECO:0007669"/>
    <property type="project" value="TreeGrafter"/>
</dbReference>
<comment type="subcellular location">
    <subcellularLocation>
        <location evidence="1">Cytoplasm</location>
        <location evidence="1">Myofibril</location>
        <location evidence="1">Sarcomere</location>
        <location evidence="1">A band</location>
    </subcellularLocation>
    <subcellularLocation>
        <location evidence="2">Cytoplasm</location>
        <location evidence="2">Myofibril</location>
        <location evidence="2">Sarcomere</location>
        <location evidence="2">Z line</location>
    </subcellularLocation>
    <subcellularLocation>
        <location evidence="3">Cytoplasm</location>
        <location evidence="3">Perinuclear region</location>
    </subcellularLocation>
</comment>
<keyword evidence="23" id="KW-1185">Reference proteome</keyword>
<keyword evidence="11 14" id="KW-0833">Ubl conjugation pathway</keyword>
<dbReference type="PROSITE" id="PS51309">
    <property type="entry name" value="PABC"/>
    <property type="match status" value="1"/>
</dbReference>
<feature type="compositionally biased region" description="Basic and acidic residues" evidence="18">
    <location>
        <begin position="1247"/>
        <end position="1261"/>
    </location>
</feature>
<gene>
    <name evidence="22" type="primary">Ubr5</name>
    <name evidence="22" type="ORF">T01_4298</name>
</gene>
<feature type="active site" description="Glycyl thioester intermediate" evidence="14">
    <location>
        <position position="3827"/>
    </location>
</feature>
<dbReference type="EMBL" id="JYDH01000064">
    <property type="protein sequence ID" value="KRY34632.1"/>
    <property type="molecule type" value="Genomic_DNA"/>
</dbReference>
<feature type="non-terminal residue" evidence="22">
    <location>
        <position position="1"/>
    </location>
</feature>
<name>A0A0V1BCM0_TRISP</name>
<dbReference type="SMART" id="SM00028">
    <property type="entry name" value="TPR"/>
    <property type="match status" value="3"/>
</dbReference>
<feature type="repeat" description="TPR" evidence="16">
    <location>
        <begin position="83"/>
        <end position="116"/>
    </location>
</feature>
<evidence type="ECO:0000256" key="12">
    <source>
        <dbReference type="ARBA" id="ARBA00022803"/>
    </source>
</evidence>
<feature type="repeat" description="ARM" evidence="15">
    <location>
        <begin position="185"/>
        <end position="218"/>
    </location>
</feature>
<evidence type="ECO:0000259" key="21">
    <source>
        <dbReference type="PROSITE" id="PS51309"/>
    </source>
</evidence>
<accession>A0A0V1BCM0</accession>
<dbReference type="InterPro" id="IPR035983">
    <property type="entry name" value="Hect_E3_ubiquitin_ligase"/>
</dbReference>
<dbReference type="Pfam" id="PF11701">
    <property type="entry name" value="UNC45-central"/>
    <property type="match status" value="1"/>
</dbReference>
<evidence type="ECO:0000256" key="7">
    <source>
        <dbReference type="ARBA" id="ARBA00022723"/>
    </source>
</evidence>
<keyword evidence="9" id="KW-0863">Zinc-finger</keyword>
<feature type="compositionally biased region" description="Basic residues" evidence="18">
    <location>
        <begin position="3311"/>
        <end position="3324"/>
    </location>
</feature>
<feature type="compositionally biased region" description="Gly residues" evidence="18">
    <location>
        <begin position="1281"/>
        <end position="1296"/>
    </location>
</feature>
<dbReference type="SMART" id="SM00119">
    <property type="entry name" value="HECTc"/>
    <property type="match status" value="1"/>
</dbReference>
<dbReference type="GO" id="GO:0005634">
    <property type="term" value="C:nucleus"/>
    <property type="evidence" value="ECO:0007669"/>
    <property type="project" value="TreeGrafter"/>
</dbReference>
<feature type="region of interest" description="Disordered" evidence="18">
    <location>
        <begin position="2681"/>
        <end position="2763"/>
    </location>
</feature>
<dbReference type="Pfam" id="PF00632">
    <property type="entry name" value="HECT"/>
    <property type="match status" value="1"/>
</dbReference>
<dbReference type="SUPFAM" id="SSF56204">
    <property type="entry name" value="Hect, E3 ligase catalytic domain"/>
    <property type="match status" value="1"/>
</dbReference>
<keyword evidence="6" id="KW-0517">Myogenesis</keyword>
<dbReference type="InterPro" id="IPR036053">
    <property type="entry name" value="PABP-dom"/>
</dbReference>
<keyword evidence="12 16" id="KW-0802">TPR repeat</keyword>
<dbReference type="InParanoid" id="A0A0V1BCM0"/>
<dbReference type="Gene3D" id="1.25.40.10">
    <property type="entry name" value="Tetratricopeptide repeat domain"/>
    <property type="match status" value="1"/>
</dbReference>
<feature type="non-terminal residue" evidence="22">
    <location>
        <position position="3872"/>
    </location>
</feature>
<dbReference type="SUPFAM" id="SSF48371">
    <property type="entry name" value="ARM repeat"/>
    <property type="match status" value="2"/>
</dbReference>
<feature type="region of interest" description="Disordered" evidence="18">
    <location>
        <begin position="1440"/>
        <end position="1466"/>
    </location>
</feature>
<dbReference type="InterPro" id="IPR024660">
    <property type="entry name" value="UCS_central_dom"/>
</dbReference>
<dbReference type="CDD" id="cd19675">
    <property type="entry name" value="UBR-box_UBR5"/>
    <property type="match status" value="1"/>
</dbReference>
<evidence type="ECO:0000259" key="20">
    <source>
        <dbReference type="PROSITE" id="PS51157"/>
    </source>
</evidence>
<proteinExistence type="predicted"/>
<feature type="region of interest" description="Disordered" evidence="18">
    <location>
        <begin position="2864"/>
        <end position="2891"/>
    </location>
</feature>
<reference evidence="22 23" key="1">
    <citation type="submission" date="2015-01" db="EMBL/GenBank/DDBJ databases">
        <title>Evolution of Trichinella species and genotypes.</title>
        <authorList>
            <person name="Korhonen P.K."/>
            <person name="Edoardo P."/>
            <person name="Giuseppe L.R."/>
            <person name="Gasser R.B."/>
        </authorList>
    </citation>
    <scope>NUCLEOTIDE SEQUENCE [LARGE SCALE GENOMIC DNA]</scope>
    <source>
        <strain evidence="22">ISS3</strain>
    </source>
</reference>
<dbReference type="Gene3D" id="1.10.8.10">
    <property type="entry name" value="DNA helicase RuvA subunit, C-terminal domain"/>
    <property type="match status" value="1"/>
</dbReference>
<evidence type="ECO:0000313" key="23">
    <source>
        <dbReference type="Proteomes" id="UP000054776"/>
    </source>
</evidence>
<dbReference type="PROSITE" id="PS51157">
    <property type="entry name" value="ZF_UBR"/>
    <property type="match status" value="1"/>
</dbReference>
<evidence type="ECO:0000256" key="16">
    <source>
        <dbReference type="PROSITE-ProRule" id="PRU00339"/>
    </source>
</evidence>
<evidence type="ECO:0000256" key="1">
    <source>
        <dbReference type="ARBA" id="ARBA00004161"/>
    </source>
</evidence>
<dbReference type="PROSITE" id="PS50237">
    <property type="entry name" value="HECT"/>
    <property type="match status" value="1"/>
</dbReference>
<dbReference type="GO" id="GO:0048471">
    <property type="term" value="C:perinuclear region of cytoplasm"/>
    <property type="evidence" value="ECO:0007669"/>
    <property type="project" value="UniProtKB-SubCell"/>
</dbReference>
<sequence>LRIGKMIEEVHSLKAEGNLHYESGNWEKAKEYYNKALKACPSEDKVTLAALLKNMAAVSLKLEDYVSAENQASQALECAPNDPKALYRRSTARSCLNKYSEALADAKRALHYEPNNKAIVKQFQDLNIIIQKNAEKLSSTEAKLQDMLKICFSVEANVENRIQALHNIMVLVGFNDGARLFTECGGLARLMKLIDDESNTDLLLAAFRVLTELATSEERLGFLLKVADSKTIVYLLNCSDDRCCQAAVVLVQRCFNTLAAMDFQKQKLPDEIVVERNKVKIVGFLFELKRILVDPTVSAMGRDCAIQLLSKILPHRVGGLPKGWSLEFVQNDGLDRLMTVGCSIPERALVPVTYETRDYLALCLTNIYDDMLSDKNRSIYTDRMEKFIQTKREKITDGVKIEICSLFTTLLGGPVDVAFQFVAKPEFTQLLLEMAASDDQLNQSVAVEAIMHTVSKRDRCSVFLAQGKSVLKKLFNSSNDVVRVKALVGLCKISSSGGNDISMRPTGELSMLRLANICKKYLLENKSIDICRWAAEGLAYLTLDADVKEWLVSDVNLIRRLVAFAKQAGQLCVFGVSTILVNLTNTYDKKEPEPELIELAKFAKHHIPVANPKDSDEYVKNRIELLVNEGAVSACVALSNTESERCREFLARYSSTSVILKVGSMEALLGVHGDIFRCPLLHLKLLRTVSYNAPCRCFIYTFSSFYPMQQLLWFQIPLPYSLLLPAHQMNCKGHGNIMVIEGSMASSTLGITALFLFSLRALRGFTTEPQHRGIVVQEGGVKLLIDLAQRCTEEGKIIAAHALARIGITMDPKMAFSGQRCYEVVKPIISLLHPDMSAEQNYEALLALTNLAAVSDSVRNKMVQEKVLAKLEEFWFLQEHEPLRAASAELFHNLLLNEKVFEQVAKPGTDRLKLWLLYCSEEDDERLALISTSAVLLLTEDASVCSRIVQEHPNWPDLFKAPCMHENEQLQLNAIACVKNLMSSGKEAAAQVVSSELFEILVAICKLPKSNREKAATLAYETLKLAVTYDLVKPTSRELYEQLTGKPTMVEHRTPTVMFRTNEEAVVIITFLKYVDLRLDCPIHIFNWVGCCRSCLSLANHALSTVLTKTTVSLRREAMHSFHRFAFSLPDKDLRLEQQLRDSMNAQAMDTQSPFMFDMSPFRPEDMKQIAIGPDAIGGGRFRIGDLSFERHRRRRSEASGGVCRLAYLSRRTGWGRSSSAGRGSRRLDERDGQVFRVAYEIIDDTKDHANKGNDSGKKDATAGGGGATGCSTVPASNTGRGSGGPSNNSTGGGGNNDSNAGISARATKIRRVMMARSRVGRGGVIVGSRPLIPAGAVPEELINEAQAVLQGKSRDVIVRELQRTNCDVNQAVNNLLGRDDEDGDDFDDTSEAYLPEELISLLDTGLQGEQANVIINAESLYGDDFLSFPFRRRVFEKAAESGHKKTNDGAGKEPSNEESVPPPPRYTISLSPKKMFFKWTADEESDGEGKRFRAIGAMHSDLLAVTADGVLYRWAWNQKQPSPNPHPAWETICNKEPIESISCSSVRTTVLTTHRRVASFVDESLDLISNALSTGLHSLPEPIVDVYSCDLYSCAMTKSGNVYWWGVLPSVQRMKVLDAIKNKLKKEVASEAKDITVGRLVRMQHGPMFQADALGFTLVNGYPQVVILMESVWPNHDTARFQMLLPSSSVVSDPKRGLYNEGLESAVEDRSESFASSAQLTAGNRKRKHALSAASSYREETLHLKDVVMVVENRNATIGKVVKVDGPYCAVLFADSNGVINDTADDAMNRSRLLRKEDLRVVPKVQCFSSTLEYIQKEPKKFYNLSDDHFILDVAVEPTGIWYLHQLLSRVLLSKINFSGEMLASIIVAYDSHEFIGSRRPRLINHGEDSLMLIRDGCGSLTPVWTDLPARVGSPTGIGTVLALGYGTHTLATNFSEKKKIGIILLAEKKEELMRDILHCDVDYIKARIFSQKPIVTSRLYEDMLSLKLNCGRNVLHVAVSMSIAATNKENFSLSLSSSMAASENPSGGRATSDGRWEAVNSPSRINVTVSLNSMMQLGRRFVDPTGMSSHVLRGYALRSEASTQSAASRWAMEMAVEAAAAAAGIVPVTAGTTTIASQSGNPPSTTSMGVDDEMMVPVALDLATLKPRALTNSNERQRAAFEIVKLLTGNLVANTELFQLLSHDHNGMTPFMYAVDCRSYHVAEIMLLSLKRIIRSFSVPNQNRAMMSVVFPVNTRPEFSPLYMLCCNDTCSFTWTGSEHVNQDIFECITCGLVGSLCCCTECAYVCHRNHECRLKRTSPTAYCDCWEKCKCKSLVAGNLDIRFELFRNLVNCQCLYSVLNDKNEHLLLFLTRTVSRQVSEHRQFRSRCRKSIASLIDMPEFDLDPPRFALRALEYLFSRWDLFEHFVMHEYHPLETNVNMSESRFYLISQDGVSFLDRFVYLLLTKLPIGCFDALVRLLSTECKLTSKADKNLAVLPRFARSVVRMFVLLNVSPQYSNCRKNQPLSRCRKIFHAILPHAVRELITTADGILAPVRLGMVKPCEPFTMANCTDPLELIEKMVMEDPVLLPNDVDREEEKKFLVDERDILASSPIVVNSLPKRTRSEVSSYMQDLATLTGEEATSDNDTDSEADETMQETEGNATAGSDAGNDDSSVDVAMSPPLEAMPTLHVVEIPAEADSDHEGSQASGRHARRVSNADQDTDYSYTEVESNSSVSEESDVMFDENNQEDTDTEGSNFAWSGRIRDRKKGAKPTTSPEKLSTSTVHITNLLSRLFSMLIREALDLLLYGYSSEQSSMASRSSSTFYVPKRLLAELLEQVSRTLQPTWNWLFPLLDYLDSHLRFSAAMSNIVGPKKRQAAAKSHMSDIAGEGDAAQTSGDKSTIEMSSKSETASRLTVLNLLMSMMRSHTSEHGDSWAALDLWSMKHVAVVADAYFCYAGALSMFSENLSNSVRDMSKDFPTNSCCDLLFIRALQRDSSDAIAGESTSISKQNPFFTRSDSMVYPGLFPVKSAFEHSVPESIPLCNRPHMLQASSSKESLYGLPPSYDKWSEHLRTQLQMGNEAPGSSSLTRNMSHKTRLTLASFAPLDDTAADREISKSSPKRFRRERRSKSVIVHSSEAASPKSAEDTITAIVNSALVRWEDQQMLMSRWKLVLTTFAKMFADEQMLTTGGSIFTQLSGFGPKAARFRKAMERIRNTSKDLQFMVDRDRPMLLRETFQVLNAFFERRQMGNSSQHHVIGVHRVKVSFKDEPGEGSGVARSFFTAIASAILSPLPLPNFELSPLPTTALGMNTIGSPSAATPMPPTRQSRRSRRLGLRSRGRSKDNSRRPLFTMPVGWLEGTIGASPFFPTVSAPEVAGPLDENNVQAMGNRIYMKVNSMFPRYAAKVTGMLLEVPTHQLIVMLTHEATLEHLAQNAYEVLLTWVQSSGGNPGDFMPGGPLPSASTQSTVMPSTVATAQPANTAAVTTTIATASTASASVSASQVSPGPVAGAAAATSMAAVDTSSSAASSGGTTSTVSSATGAAIPSTVTTYDSRWLSCPDLPRLLENVADVKDDRPLFFKPGNGMFYAPVAGAESPSRLNAYRNVGRLIGIALSQNEIFPLPLCRSVFKFILRRPITWYDMAFYDCYMYEKLHKLVTGEYAAEDLDLNFTITLDAIEGGNTVELLSNGTNVAVTSENVVKYVFLYAQHRLYKLVQSALTNIRDGVRDVIPVSMLDTINAEDFRLLLTGQSDVNVKFLKKLTVITDESSSAAADKSLPREKFDQFKKWFWSVVSSMTADEKQDLIYFWTGSPTLPPTMEGFMPTPNVVIRPPDDMYLPTANTCISRLYIPLYSSKNILRQKLLFAIKIKTFGFNTARNKNTGSEEEKI</sequence>
<dbReference type="Gene3D" id="3.30.2410.10">
    <property type="entry name" value="Hect, E3 ligase catalytic domain"/>
    <property type="match status" value="1"/>
</dbReference>
<dbReference type="GO" id="GO:0030018">
    <property type="term" value="C:Z disc"/>
    <property type="evidence" value="ECO:0007669"/>
    <property type="project" value="UniProtKB-SubCell"/>
</dbReference>
<dbReference type="InterPro" id="IPR003126">
    <property type="entry name" value="Znf_UBR"/>
</dbReference>
<dbReference type="FunCoup" id="A0A0V1BCM0">
    <property type="interactions" value="1926"/>
</dbReference>
<dbReference type="InterPro" id="IPR013105">
    <property type="entry name" value="TPR_2"/>
</dbReference>
<evidence type="ECO:0000256" key="15">
    <source>
        <dbReference type="PROSITE-ProRule" id="PRU00259"/>
    </source>
</evidence>
<evidence type="ECO:0000256" key="10">
    <source>
        <dbReference type="ARBA" id="ARBA00022782"/>
    </source>
</evidence>
<feature type="region of interest" description="Disordered" evidence="18">
    <location>
        <begin position="3436"/>
        <end position="3455"/>
    </location>
</feature>
<dbReference type="InterPro" id="IPR002004">
    <property type="entry name" value="PABP_HYD_C"/>
</dbReference>
<evidence type="ECO:0000256" key="18">
    <source>
        <dbReference type="SAM" id="MobiDB-lite"/>
    </source>
</evidence>
<feature type="compositionally biased region" description="Basic residues" evidence="18">
    <location>
        <begin position="3103"/>
        <end position="3114"/>
    </location>
</feature>
<dbReference type="InterPro" id="IPR024725">
    <property type="entry name" value="UBR5_UBA"/>
</dbReference>
<dbReference type="GO" id="GO:0003723">
    <property type="term" value="F:RNA binding"/>
    <property type="evidence" value="ECO:0007669"/>
    <property type="project" value="InterPro"/>
</dbReference>
<dbReference type="PROSITE" id="PS50176">
    <property type="entry name" value="ARM_REPEAT"/>
    <property type="match status" value="1"/>
</dbReference>
<dbReference type="GO" id="GO:0008270">
    <property type="term" value="F:zinc ion binding"/>
    <property type="evidence" value="ECO:0007669"/>
    <property type="project" value="UniProtKB-KW"/>
</dbReference>
<evidence type="ECO:0000259" key="19">
    <source>
        <dbReference type="PROSITE" id="PS50237"/>
    </source>
</evidence>
<dbReference type="InterPro" id="IPR000225">
    <property type="entry name" value="Armadillo"/>
</dbReference>
<dbReference type="SMART" id="SM00396">
    <property type="entry name" value="ZnF_UBR1"/>
    <property type="match status" value="1"/>
</dbReference>
<dbReference type="Gene3D" id="1.10.1900.10">
    <property type="entry name" value="c-terminal domain of poly(a) binding protein"/>
    <property type="match status" value="1"/>
</dbReference>
<feature type="region of interest" description="Disordered" evidence="18">
    <location>
        <begin position="2617"/>
        <end position="2662"/>
    </location>
</feature>
<dbReference type="InterPro" id="IPR011990">
    <property type="entry name" value="TPR-like_helical_dom_sf"/>
</dbReference>
<evidence type="ECO:0000256" key="17">
    <source>
        <dbReference type="PROSITE-ProRule" id="PRU00508"/>
    </source>
</evidence>
<evidence type="ECO:0000256" key="2">
    <source>
        <dbReference type="ARBA" id="ARBA00004216"/>
    </source>
</evidence>
<dbReference type="GO" id="GO:0034450">
    <property type="term" value="F:ubiquitin-ubiquitin ligase activity"/>
    <property type="evidence" value="ECO:0007669"/>
    <property type="project" value="TreeGrafter"/>
</dbReference>
<evidence type="ECO:0000256" key="3">
    <source>
        <dbReference type="ARBA" id="ARBA00004556"/>
    </source>
</evidence>
<organism evidence="22 23">
    <name type="scientific">Trichinella spiralis</name>
    <name type="common">Trichina worm</name>
    <dbReference type="NCBI Taxonomy" id="6334"/>
    <lineage>
        <taxon>Eukaryota</taxon>
        <taxon>Metazoa</taxon>
        <taxon>Ecdysozoa</taxon>
        <taxon>Nematoda</taxon>
        <taxon>Enoplea</taxon>
        <taxon>Dorylaimia</taxon>
        <taxon>Trichinellida</taxon>
        <taxon>Trichinellidae</taxon>
        <taxon>Trichinella</taxon>
    </lineage>
</organism>
<evidence type="ECO:0000256" key="9">
    <source>
        <dbReference type="ARBA" id="ARBA00022771"/>
    </source>
</evidence>
<dbReference type="SUPFAM" id="SSF63570">
    <property type="entry name" value="PABC (PABP) domain"/>
    <property type="match status" value="1"/>
</dbReference>
<evidence type="ECO:0000256" key="13">
    <source>
        <dbReference type="ARBA" id="ARBA00022833"/>
    </source>
</evidence>
<feature type="region of interest" description="Disordered" evidence="18">
    <location>
        <begin position="1247"/>
        <end position="1302"/>
    </location>
</feature>
<keyword evidence="7" id="KW-0479">Metal-binding</keyword>
<dbReference type="GO" id="GO:0043130">
    <property type="term" value="F:ubiquitin binding"/>
    <property type="evidence" value="ECO:0007669"/>
    <property type="project" value="InterPro"/>
</dbReference>
<feature type="compositionally biased region" description="Acidic residues" evidence="18">
    <location>
        <begin position="2720"/>
        <end position="2736"/>
    </location>
</feature>
<dbReference type="Pfam" id="PF07719">
    <property type="entry name" value="TPR_2"/>
    <property type="match status" value="1"/>
</dbReference>
<dbReference type="InterPro" id="IPR019734">
    <property type="entry name" value="TPR_rpt"/>
</dbReference>
<feature type="compositionally biased region" description="Polar residues" evidence="18">
    <location>
        <begin position="3446"/>
        <end position="3455"/>
    </location>
</feature>
<evidence type="ECO:0000256" key="11">
    <source>
        <dbReference type="ARBA" id="ARBA00022786"/>
    </source>
</evidence>
<dbReference type="GO" id="GO:0007517">
    <property type="term" value="P:muscle organ development"/>
    <property type="evidence" value="ECO:0007669"/>
    <property type="project" value="UniProtKB-KW"/>
</dbReference>
<dbReference type="SUPFAM" id="SSF50985">
    <property type="entry name" value="RCC1/BLIP-II"/>
    <property type="match status" value="1"/>
</dbReference>
<evidence type="ECO:0000256" key="14">
    <source>
        <dbReference type="PROSITE-ProRule" id="PRU00104"/>
    </source>
</evidence>
<dbReference type="Gene3D" id="2.130.10.30">
    <property type="entry name" value="Regulator of chromosome condensation 1/beta-lactamase-inhibitor protein II"/>
    <property type="match status" value="1"/>
</dbReference>
<feature type="domain" description="PABC" evidence="21">
    <location>
        <begin position="3352"/>
        <end position="3429"/>
    </location>
</feature>
<comment type="caution">
    <text evidence="22">The sequence shown here is derived from an EMBL/GenBank/DDBJ whole genome shotgun (WGS) entry which is preliminary data.</text>
</comment>
<dbReference type="InterPro" id="IPR000569">
    <property type="entry name" value="HECT_dom"/>
</dbReference>
<dbReference type="InterPro" id="IPR016024">
    <property type="entry name" value="ARM-type_fold"/>
</dbReference>
<dbReference type="PROSITE" id="PS50005">
    <property type="entry name" value="TPR"/>
    <property type="match status" value="2"/>
</dbReference>
<dbReference type="GO" id="GO:0030154">
    <property type="term" value="P:cell differentiation"/>
    <property type="evidence" value="ECO:0007669"/>
    <property type="project" value="UniProtKB-KW"/>
</dbReference>
<feature type="compositionally biased region" description="Polar residues" evidence="18">
    <location>
        <begin position="2877"/>
        <end position="2891"/>
    </location>
</feature>
<dbReference type="Pfam" id="PF11547">
    <property type="entry name" value="E3_UbLigase_EDD"/>
    <property type="match status" value="1"/>
</dbReference>
<protein>
    <recommendedName>
        <fullName evidence="4">Protein unc-45 homolog B</fullName>
    </recommendedName>
</protein>
<evidence type="ECO:0000313" key="22">
    <source>
        <dbReference type="EMBL" id="KRY34632.1"/>
    </source>
</evidence>
<dbReference type="InterPro" id="IPR047503">
    <property type="entry name" value="UBR-box_UBR5"/>
</dbReference>
<dbReference type="PANTHER" id="PTHR46276">
    <property type="entry name" value="E3 UBIQUITIN-PROTEIN LIGASE UBR5"/>
    <property type="match status" value="1"/>
</dbReference>
<keyword evidence="10" id="KW-0221">Differentiation</keyword>
<keyword evidence="5" id="KW-0217">Developmental protein</keyword>
<dbReference type="CDD" id="cd14423">
    <property type="entry name" value="CUE_UBR5"/>
    <property type="match status" value="1"/>
</dbReference>
<dbReference type="Gene3D" id="1.25.10.10">
    <property type="entry name" value="Leucine-rich Repeat Variant"/>
    <property type="match status" value="3"/>
</dbReference>
<dbReference type="FunFam" id="1.10.8.10:FF:000009">
    <property type="entry name" value="Putative E3 ubiquitin-protein ligase UBR5"/>
    <property type="match status" value="1"/>
</dbReference>
<feature type="domain" description="UBR-type" evidence="20">
    <location>
        <begin position="2251"/>
        <end position="2319"/>
    </location>
</feature>
<evidence type="ECO:0000256" key="5">
    <source>
        <dbReference type="ARBA" id="ARBA00022473"/>
    </source>
</evidence>
<feature type="domain" description="HECT" evidence="19">
    <location>
        <begin position="3549"/>
        <end position="3860"/>
    </location>
</feature>
<dbReference type="OrthoDB" id="5916951at2759"/>
<evidence type="ECO:0000256" key="4">
    <source>
        <dbReference type="ARBA" id="ARBA00020768"/>
    </source>
</evidence>